<evidence type="ECO:0000313" key="3">
    <source>
        <dbReference type="Proteomes" id="UP000287649"/>
    </source>
</evidence>
<proteinExistence type="predicted"/>
<accession>A0A432Y2V7</accession>
<comment type="caution">
    <text evidence="2">The sequence shown here is derived from an EMBL/GenBank/DDBJ whole genome shotgun (WGS) entry which is preliminary data.</text>
</comment>
<reference evidence="3" key="1">
    <citation type="journal article" date="2018" name="Front. Microbiol.">
        <title>Genome-Based Analysis Reveals the Taxonomy and Diversity of the Family Idiomarinaceae.</title>
        <authorList>
            <person name="Liu Y."/>
            <person name="Lai Q."/>
            <person name="Shao Z."/>
        </authorList>
    </citation>
    <scope>NUCLEOTIDE SEQUENCE [LARGE SCALE GENOMIC DNA]</scope>
    <source>
        <strain evidence="3">PO-M2</strain>
    </source>
</reference>
<dbReference type="RefSeq" id="WP_126769542.1">
    <property type="nucleotide sequence ID" value="NZ_JANQBU010000001.1"/>
</dbReference>
<evidence type="ECO:0000256" key="1">
    <source>
        <dbReference type="SAM" id="SignalP"/>
    </source>
</evidence>
<dbReference type="AlphaFoldDB" id="A0A432Y2V7"/>
<keyword evidence="1" id="KW-0732">Signal</keyword>
<feature type="chain" id="PRO_5019070161" evidence="1">
    <location>
        <begin position="22"/>
        <end position="87"/>
    </location>
</feature>
<name>A0A432Y2V7_9GAMM</name>
<dbReference type="Proteomes" id="UP000287649">
    <property type="component" value="Unassembled WGS sequence"/>
</dbReference>
<protein>
    <submittedName>
        <fullName evidence="2">Uncharacterized protein</fullName>
    </submittedName>
</protein>
<keyword evidence="3" id="KW-1185">Reference proteome</keyword>
<organism evidence="2 3">
    <name type="scientific">Pseudidiomarina homiensis</name>
    <dbReference type="NCBI Taxonomy" id="364198"/>
    <lineage>
        <taxon>Bacteria</taxon>
        <taxon>Pseudomonadati</taxon>
        <taxon>Pseudomonadota</taxon>
        <taxon>Gammaproteobacteria</taxon>
        <taxon>Alteromonadales</taxon>
        <taxon>Idiomarinaceae</taxon>
        <taxon>Pseudidiomarina</taxon>
    </lineage>
</organism>
<evidence type="ECO:0000313" key="2">
    <source>
        <dbReference type="EMBL" id="RUO55283.1"/>
    </source>
</evidence>
<sequence length="87" mass="9500">MKATVALFALAFAATSSSALATTKTDLEAAIGMSLHAQAQQVKQQLDQQSREEQLRQLAKLRHAQSETAVIIADNRQVVKPQRLKAE</sequence>
<dbReference type="EMBL" id="PIPX01000001">
    <property type="protein sequence ID" value="RUO55283.1"/>
    <property type="molecule type" value="Genomic_DNA"/>
</dbReference>
<feature type="signal peptide" evidence="1">
    <location>
        <begin position="1"/>
        <end position="21"/>
    </location>
</feature>
<gene>
    <name evidence="2" type="ORF">CWI70_00375</name>
</gene>